<keyword evidence="3" id="KW-0808">Transferase</keyword>
<dbReference type="GO" id="GO:0016757">
    <property type="term" value="F:glycosyltransferase activity"/>
    <property type="evidence" value="ECO:0007669"/>
    <property type="project" value="UniProtKB-KW"/>
</dbReference>
<dbReference type="InterPro" id="IPR028098">
    <property type="entry name" value="Glyco_trans_4-like_N"/>
</dbReference>
<dbReference type="InterPro" id="IPR001296">
    <property type="entry name" value="Glyco_trans_1"/>
</dbReference>
<evidence type="ECO:0000313" key="3">
    <source>
        <dbReference type="EMBL" id="MFD2740575.1"/>
    </source>
</evidence>
<accession>A0ABW5U433</accession>
<evidence type="ECO:0000259" key="2">
    <source>
        <dbReference type="Pfam" id="PF13439"/>
    </source>
</evidence>
<feature type="domain" description="Glycosyl transferase family 1" evidence="1">
    <location>
        <begin position="191"/>
        <end position="321"/>
    </location>
</feature>
<dbReference type="Gene3D" id="3.40.50.2000">
    <property type="entry name" value="Glycogen Phosphorylase B"/>
    <property type="match status" value="2"/>
</dbReference>
<comment type="caution">
    <text evidence="3">The sequence shown here is derived from an EMBL/GenBank/DDBJ whole genome shotgun (WGS) entry which is preliminary data.</text>
</comment>
<dbReference type="Pfam" id="PF00534">
    <property type="entry name" value="Glycos_transf_1"/>
    <property type="match status" value="1"/>
</dbReference>
<organism evidence="3 4">
    <name type="scientific">Sulfitobacter aestuarii</name>
    <dbReference type="NCBI Taxonomy" id="2161676"/>
    <lineage>
        <taxon>Bacteria</taxon>
        <taxon>Pseudomonadati</taxon>
        <taxon>Pseudomonadota</taxon>
        <taxon>Alphaproteobacteria</taxon>
        <taxon>Rhodobacterales</taxon>
        <taxon>Roseobacteraceae</taxon>
        <taxon>Sulfitobacter</taxon>
    </lineage>
</organism>
<name>A0ABW5U433_9RHOB</name>
<reference evidence="4" key="1">
    <citation type="journal article" date="2019" name="Int. J. Syst. Evol. Microbiol.">
        <title>The Global Catalogue of Microorganisms (GCM) 10K type strain sequencing project: providing services to taxonomists for standard genome sequencing and annotation.</title>
        <authorList>
            <consortium name="The Broad Institute Genomics Platform"/>
            <consortium name="The Broad Institute Genome Sequencing Center for Infectious Disease"/>
            <person name="Wu L."/>
            <person name="Ma J."/>
        </authorList>
    </citation>
    <scope>NUCLEOTIDE SEQUENCE [LARGE SCALE GENOMIC DNA]</scope>
    <source>
        <strain evidence="4">TISTR 2562</strain>
    </source>
</reference>
<dbReference type="SUPFAM" id="SSF53756">
    <property type="entry name" value="UDP-Glycosyltransferase/glycogen phosphorylase"/>
    <property type="match status" value="1"/>
</dbReference>
<gene>
    <name evidence="3" type="ORF">ACFSUD_13385</name>
</gene>
<dbReference type="PANTHER" id="PTHR12526">
    <property type="entry name" value="GLYCOSYLTRANSFERASE"/>
    <property type="match status" value="1"/>
</dbReference>
<dbReference type="EC" id="2.4.-.-" evidence="3"/>
<dbReference type="Pfam" id="PF13439">
    <property type="entry name" value="Glyco_transf_4"/>
    <property type="match status" value="1"/>
</dbReference>
<evidence type="ECO:0000313" key="4">
    <source>
        <dbReference type="Proteomes" id="UP001597474"/>
    </source>
</evidence>
<sequence>MHRLKIALIAHIRHPIAEPFMGGMEAHSFQLAKSLSAAGHEVTLFATGDSKAAGRLFPLLEQHYDRRYPWHEFHGTEVLNALLDEAFGKLLPELAGFDVVHNNSLHRYPPRLSRRDRIPMVTSLHIPPFDALRRAVHASAAPWCRFTVCSQQQRAIWWPGGAPPEAHVLYNGIDLERFAFRPRGNGRGIWAGRITPTKGTHIAVAAARRAGIGLSIYGTIEHRDYFETEVKPLLGGDIRYEGHLETGELAEAMAAASVLLFTPLWQEPFGLVAAEAMACGVPVASLDNGASREIVGPGGALATEDTAEALAAAIEVALTRERRDVRRWAVSRYGQSAMIDSCLRLYGQAMQGVDAPAAPVAFEPSMLPQRPEPQTVTAA</sequence>
<keyword evidence="4" id="KW-1185">Reference proteome</keyword>
<protein>
    <submittedName>
        <fullName evidence="3">Glycosyltransferase</fullName>
        <ecNumber evidence="3">2.4.-.-</ecNumber>
    </submittedName>
</protein>
<proteinExistence type="predicted"/>
<dbReference type="Proteomes" id="UP001597474">
    <property type="component" value="Unassembled WGS sequence"/>
</dbReference>
<dbReference type="RefSeq" id="WP_386375109.1">
    <property type="nucleotide sequence ID" value="NZ_JBHUMP010000011.1"/>
</dbReference>
<evidence type="ECO:0000259" key="1">
    <source>
        <dbReference type="Pfam" id="PF00534"/>
    </source>
</evidence>
<feature type="domain" description="Glycosyltransferase subfamily 4-like N-terminal" evidence="2">
    <location>
        <begin position="21"/>
        <end position="177"/>
    </location>
</feature>
<keyword evidence="3" id="KW-0328">Glycosyltransferase</keyword>
<dbReference type="PANTHER" id="PTHR12526:SF595">
    <property type="entry name" value="BLL5217 PROTEIN"/>
    <property type="match status" value="1"/>
</dbReference>
<dbReference type="EMBL" id="JBHUMP010000011">
    <property type="protein sequence ID" value="MFD2740575.1"/>
    <property type="molecule type" value="Genomic_DNA"/>
</dbReference>